<dbReference type="STRING" id="121845.A0A3Q0IW66"/>
<evidence type="ECO:0000313" key="4">
    <source>
        <dbReference type="RefSeq" id="XP_026680502.1"/>
    </source>
</evidence>
<name>A0A3Q0IW66_DIACI</name>
<dbReference type="Pfam" id="PF01105">
    <property type="entry name" value="EMP24_GP25L"/>
    <property type="match status" value="1"/>
</dbReference>
<gene>
    <name evidence="4" type="primary">LOC113468060</name>
</gene>
<evidence type="ECO:0000256" key="1">
    <source>
        <dbReference type="SAM" id="SignalP"/>
    </source>
</evidence>
<dbReference type="AlphaFoldDB" id="A0A3Q0IW66"/>
<protein>
    <submittedName>
        <fullName evidence="4">Transmembrane emp24 domain-containing protein bai-like</fullName>
    </submittedName>
</protein>
<dbReference type="InterPro" id="IPR009038">
    <property type="entry name" value="GOLD_dom"/>
</dbReference>
<dbReference type="RefSeq" id="XP_026680502.1">
    <property type="nucleotide sequence ID" value="XM_026824701.1"/>
</dbReference>
<reference evidence="4" key="1">
    <citation type="submission" date="2025-08" db="UniProtKB">
        <authorList>
            <consortium name="RefSeq"/>
        </authorList>
    </citation>
    <scope>IDENTIFICATION</scope>
</reference>
<sequence length="68" mass="7854">MRSLYLSAGLVLLYTVCVHSIMWHLEPNTRKCLREELGQNVLIAGEYEVSELPGQRVDYQVSMLTRDK</sequence>
<accession>A0A3Q0IW66</accession>
<feature type="signal peptide" evidence="1">
    <location>
        <begin position="1"/>
        <end position="20"/>
    </location>
</feature>
<dbReference type="PaxDb" id="121845-A0A3Q0IW66"/>
<feature type="chain" id="PRO_5018069385" evidence="1">
    <location>
        <begin position="21"/>
        <end position="68"/>
    </location>
</feature>
<feature type="domain" description="GOLD" evidence="2">
    <location>
        <begin position="21"/>
        <end position="62"/>
    </location>
</feature>
<keyword evidence="3" id="KW-1185">Reference proteome</keyword>
<evidence type="ECO:0000313" key="3">
    <source>
        <dbReference type="Proteomes" id="UP000079169"/>
    </source>
</evidence>
<dbReference type="GeneID" id="113468060"/>
<proteinExistence type="predicted"/>
<keyword evidence="1" id="KW-0732">Signal</keyword>
<evidence type="ECO:0000259" key="2">
    <source>
        <dbReference type="Pfam" id="PF01105"/>
    </source>
</evidence>
<organism evidence="3 4">
    <name type="scientific">Diaphorina citri</name>
    <name type="common">Asian citrus psyllid</name>
    <dbReference type="NCBI Taxonomy" id="121845"/>
    <lineage>
        <taxon>Eukaryota</taxon>
        <taxon>Metazoa</taxon>
        <taxon>Ecdysozoa</taxon>
        <taxon>Arthropoda</taxon>
        <taxon>Hexapoda</taxon>
        <taxon>Insecta</taxon>
        <taxon>Pterygota</taxon>
        <taxon>Neoptera</taxon>
        <taxon>Paraneoptera</taxon>
        <taxon>Hemiptera</taxon>
        <taxon>Sternorrhyncha</taxon>
        <taxon>Psylloidea</taxon>
        <taxon>Psyllidae</taxon>
        <taxon>Diaphorininae</taxon>
        <taxon>Diaphorina</taxon>
    </lineage>
</organism>
<dbReference type="KEGG" id="dci:113468060"/>
<dbReference type="Proteomes" id="UP000079169">
    <property type="component" value="Unplaced"/>
</dbReference>